<evidence type="ECO:0000256" key="4">
    <source>
        <dbReference type="ARBA" id="ARBA00022660"/>
    </source>
</evidence>
<name>A0ABP0UVU2_9BRYO</name>
<keyword evidence="8 11" id="KW-1133">Transmembrane helix</keyword>
<evidence type="ECO:0000256" key="6">
    <source>
        <dbReference type="ARBA" id="ARBA00022792"/>
    </source>
</evidence>
<dbReference type="Proteomes" id="UP001497512">
    <property type="component" value="Chromosome 7"/>
</dbReference>
<dbReference type="Pfam" id="PF06212">
    <property type="entry name" value="GRIM-19"/>
    <property type="match status" value="1"/>
</dbReference>
<evidence type="ECO:0000256" key="11">
    <source>
        <dbReference type="RuleBase" id="RU368034"/>
    </source>
</evidence>
<evidence type="ECO:0000256" key="3">
    <source>
        <dbReference type="ARBA" id="ARBA00022448"/>
    </source>
</evidence>
<evidence type="ECO:0000256" key="2">
    <source>
        <dbReference type="ARBA" id="ARBA00007312"/>
    </source>
</evidence>
<comment type="function">
    <text evidence="11">Complex I functions in the transfer of electrons from NADH to the respiratory chain. Accessory subunit of the mitochondrial membrane respiratory chain NADH dehydrogenase (Complex I), that is believed not to be involved in catalysis.</text>
</comment>
<organism evidence="12 13">
    <name type="scientific">Sphagnum troendelagicum</name>
    <dbReference type="NCBI Taxonomy" id="128251"/>
    <lineage>
        <taxon>Eukaryota</taxon>
        <taxon>Viridiplantae</taxon>
        <taxon>Streptophyta</taxon>
        <taxon>Embryophyta</taxon>
        <taxon>Bryophyta</taxon>
        <taxon>Sphagnophytina</taxon>
        <taxon>Sphagnopsida</taxon>
        <taxon>Sphagnales</taxon>
        <taxon>Sphagnaceae</taxon>
        <taxon>Sphagnum</taxon>
    </lineage>
</organism>
<dbReference type="EMBL" id="OZ019899">
    <property type="protein sequence ID" value="CAK9231432.1"/>
    <property type="molecule type" value="Genomic_DNA"/>
</dbReference>
<evidence type="ECO:0000256" key="7">
    <source>
        <dbReference type="ARBA" id="ARBA00022982"/>
    </source>
</evidence>
<keyword evidence="10 11" id="KW-0472">Membrane</keyword>
<evidence type="ECO:0000256" key="10">
    <source>
        <dbReference type="ARBA" id="ARBA00023136"/>
    </source>
</evidence>
<keyword evidence="13" id="KW-1185">Reference proteome</keyword>
<keyword evidence="6 11" id="KW-0999">Mitochondrion inner membrane</keyword>
<keyword evidence="7 11" id="KW-0249">Electron transport</keyword>
<evidence type="ECO:0000256" key="8">
    <source>
        <dbReference type="ARBA" id="ARBA00022989"/>
    </source>
</evidence>
<evidence type="ECO:0000256" key="9">
    <source>
        <dbReference type="ARBA" id="ARBA00023128"/>
    </source>
</evidence>
<accession>A0ABP0UVU2</accession>
<keyword evidence="9 11" id="KW-0496">Mitochondrion</keyword>
<evidence type="ECO:0000256" key="1">
    <source>
        <dbReference type="ARBA" id="ARBA00004298"/>
    </source>
</evidence>
<keyword evidence="3 11" id="KW-0813">Transport</keyword>
<proteinExistence type="inferred from homology"/>
<evidence type="ECO:0000256" key="5">
    <source>
        <dbReference type="ARBA" id="ARBA00022692"/>
    </source>
</evidence>
<dbReference type="PANTHER" id="PTHR12966:SF0">
    <property type="entry name" value="NADH DEHYDROGENASE [UBIQUINONE] 1 ALPHA SUBCOMPLEX SUBUNIT 13"/>
    <property type="match status" value="1"/>
</dbReference>
<reference evidence="12" key="1">
    <citation type="submission" date="2024-02" db="EMBL/GenBank/DDBJ databases">
        <authorList>
            <consortium name="ELIXIR-Norway"/>
            <consortium name="Elixir Norway"/>
        </authorList>
    </citation>
    <scope>NUCLEOTIDE SEQUENCE</scope>
</reference>
<evidence type="ECO:0000313" key="12">
    <source>
        <dbReference type="EMBL" id="CAK9231432.1"/>
    </source>
</evidence>
<dbReference type="PANTHER" id="PTHR12966">
    <property type="entry name" value="NADH DEHYDROGENASE UBIQUINONE 1 ALPHA SUBCOMPLEX SUBUNIT 13"/>
    <property type="match status" value="1"/>
</dbReference>
<keyword evidence="5 11" id="KW-0812">Transmembrane</keyword>
<dbReference type="InterPro" id="IPR009346">
    <property type="entry name" value="GRIM-19"/>
</dbReference>
<feature type="transmembrane region" description="Helical" evidence="11">
    <location>
        <begin position="44"/>
        <end position="62"/>
    </location>
</feature>
<protein>
    <recommendedName>
        <fullName evidence="11">NADH dehydrogenase [ubiquinone] 1 alpha subcomplex subunit 13</fullName>
    </recommendedName>
</protein>
<keyword evidence="4 11" id="KW-0679">Respiratory chain</keyword>
<comment type="similarity">
    <text evidence="2 11">Belongs to the complex I NDUFA13 subunit family.</text>
</comment>
<gene>
    <name evidence="12" type="ORF">CSSPTR1EN2_LOCUS20611</name>
</gene>
<evidence type="ECO:0000313" key="13">
    <source>
        <dbReference type="Proteomes" id="UP001497512"/>
    </source>
</evidence>
<sequence length="142" mass="15745">MTEAMLRGQKGLASVKDLPVRQDGPPPGGFPPVRYARRIANSGPSGLAVVLFSSVVIGWGMYQVGQGNLHRRTLKAEKIAARQAILPLIQAEEDARFVREKKKFMEEEAKIMANVPGWKVGENVYNSRRWMPPSTGKIRAEC</sequence>
<comment type="subcellular location">
    <subcellularLocation>
        <location evidence="1 11">Mitochondrion inner membrane</location>
        <topology evidence="1 11">Single-pass membrane protein</topology>
        <orientation evidence="1 11">Matrix side</orientation>
    </subcellularLocation>
</comment>